<proteinExistence type="predicted"/>
<dbReference type="EC" id="2.7.1.35" evidence="1"/>
<evidence type="ECO:0000313" key="1">
    <source>
        <dbReference type="EMBL" id="SUH37646.1"/>
    </source>
</evidence>
<accession>A0A379WW92</accession>
<evidence type="ECO:0000313" key="2">
    <source>
        <dbReference type="Proteomes" id="UP000254712"/>
    </source>
</evidence>
<dbReference type="GO" id="GO:0008478">
    <property type="term" value="F:pyridoxal kinase activity"/>
    <property type="evidence" value="ECO:0007669"/>
    <property type="project" value="UniProtKB-EC"/>
</dbReference>
<protein>
    <submittedName>
        <fullName evidence="1">Pyridoxamine kinase</fullName>
        <ecNumber evidence="1">2.7.1.35</ecNumber>
    </submittedName>
</protein>
<reference evidence="1 2" key="1">
    <citation type="submission" date="2018-06" db="EMBL/GenBank/DDBJ databases">
        <authorList>
            <consortium name="Pathogen Informatics"/>
            <person name="Doyle S."/>
        </authorList>
    </citation>
    <scope>NUCLEOTIDE SEQUENCE [LARGE SCALE GENOMIC DNA]</scope>
    <source>
        <strain evidence="1 2">NCTC8261</strain>
    </source>
</reference>
<gene>
    <name evidence="1" type="primary">pdxY_3</name>
    <name evidence="1" type="ORF">NCTC8261_03945</name>
</gene>
<dbReference type="EMBL" id="UGXT01000002">
    <property type="protein sequence ID" value="SUH37646.1"/>
    <property type="molecule type" value="Genomic_DNA"/>
</dbReference>
<dbReference type="Proteomes" id="UP000254712">
    <property type="component" value="Unassembled WGS sequence"/>
</dbReference>
<keyword evidence="1" id="KW-0418">Kinase</keyword>
<name>A0A379WW92_SALET</name>
<keyword evidence="1" id="KW-0808">Transferase</keyword>
<organism evidence="1 2">
    <name type="scientific">Salmonella enterica I</name>
    <dbReference type="NCBI Taxonomy" id="59201"/>
    <lineage>
        <taxon>Bacteria</taxon>
        <taxon>Pseudomonadati</taxon>
        <taxon>Pseudomonadota</taxon>
        <taxon>Gammaproteobacteria</taxon>
        <taxon>Enterobacterales</taxon>
        <taxon>Enterobacteriaceae</taxon>
        <taxon>Salmonella</taxon>
    </lineage>
</organism>
<sequence>MDRLCHCRPSHLTEIVQGIADIGQLAHCDAVLSVTWDLPSRENTFSVLCARLKRQIRRQNISAIP</sequence>
<dbReference type="AlphaFoldDB" id="A0A379WW92"/>